<evidence type="ECO:0000313" key="2">
    <source>
        <dbReference type="Proteomes" id="UP000180098"/>
    </source>
</evidence>
<keyword evidence="2" id="KW-1185">Reference proteome</keyword>
<evidence type="ECO:0008006" key="3">
    <source>
        <dbReference type="Google" id="ProtNLM"/>
    </source>
</evidence>
<dbReference type="Gene3D" id="3.40.50.1820">
    <property type="entry name" value="alpha/beta hydrolase"/>
    <property type="match status" value="1"/>
</dbReference>
<sequence length="247" mass="29017">MAITERFFLVGGEWNVIHLPRKPNGFAVFIIGDVNHYVNHYTSSWHQRPDQYQFIEQLKDAGYTVIYSNLFGRNWGSDDACRYMQRLYKEVMIKEILNKKAHVIAEGMGALIAAKLIPNMKSSFRSVVMINPCLNLMHYFNTEKRNKLFYKRFLKELKLAYNVEECELENVLSLMNSSSYKAMPIPLKILHCLDRTPYSLEQHVRPYEQLSNQSDLEIELSIFLEEKSFQRLAKPTIQFLKSHEKPL</sequence>
<reference evidence="1 2" key="1">
    <citation type="submission" date="2016-10" db="EMBL/GenBank/DDBJ databases">
        <title>Draft genome sequences of four alkaliphilic bacteria belonging to the Anaerobacillus genus.</title>
        <authorList>
            <person name="Bassil N.M."/>
            <person name="Lloyd J.R."/>
        </authorList>
    </citation>
    <scope>NUCLEOTIDE SEQUENCE [LARGE SCALE GENOMIC DNA]</scope>
    <source>
        <strain evidence="1 2">DSM 15340</strain>
    </source>
</reference>
<dbReference type="EMBL" id="MLQQ01000040">
    <property type="protein sequence ID" value="OIJ10155.1"/>
    <property type="molecule type" value="Genomic_DNA"/>
</dbReference>
<evidence type="ECO:0000313" key="1">
    <source>
        <dbReference type="EMBL" id="OIJ10155.1"/>
    </source>
</evidence>
<dbReference type="RefSeq" id="WP_071313919.1">
    <property type="nucleotide sequence ID" value="NZ_MLQQ01000040.1"/>
</dbReference>
<gene>
    <name evidence="1" type="ORF">BKP35_13655</name>
</gene>
<comment type="caution">
    <text evidence="1">The sequence shown here is derived from an EMBL/GenBank/DDBJ whole genome shotgun (WGS) entry which is preliminary data.</text>
</comment>
<dbReference type="AlphaFoldDB" id="A0A1S2LF66"/>
<name>A0A1S2LF66_9BACI</name>
<dbReference type="Proteomes" id="UP000180098">
    <property type="component" value="Unassembled WGS sequence"/>
</dbReference>
<proteinExistence type="predicted"/>
<dbReference type="OrthoDB" id="2986585at2"/>
<accession>A0A1S2LF66</accession>
<protein>
    <recommendedName>
        <fullName evidence="3">Hydrolase</fullName>
    </recommendedName>
</protein>
<dbReference type="SUPFAM" id="SSF53474">
    <property type="entry name" value="alpha/beta-Hydrolases"/>
    <property type="match status" value="1"/>
</dbReference>
<organism evidence="1 2">
    <name type="scientific">Anaerobacillus arseniciselenatis</name>
    <dbReference type="NCBI Taxonomy" id="85682"/>
    <lineage>
        <taxon>Bacteria</taxon>
        <taxon>Bacillati</taxon>
        <taxon>Bacillota</taxon>
        <taxon>Bacilli</taxon>
        <taxon>Bacillales</taxon>
        <taxon>Bacillaceae</taxon>
        <taxon>Anaerobacillus</taxon>
    </lineage>
</organism>
<dbReference type="InterPro" id="IPR029058">
    <property type="entry name" value="AB_hydrolase_fold"/>
</dbReference>